<protein>
    <submittedName>
        <fullName evidence="2">C4-dicarboxylate TRAP transporter substrate-binding protein</fullName>
    </submittedName>
</protein>
<evidence type="ECO:0000256" key="1">
    <source>
        <dbReference type="ARBA" id="ARBA00022729"/>
    </source>
</evidence>
<dbReference type="Pfam" id="PF03480">
    <property type="entry name" value="DctP"/>
    <property type="match status" value="1"/>
</dbReference>
<dbReference type="InterPro" id="IPR004682">
    <property type="entry name" value="TRAP_DctP"/>
</dbReference>
<dbReference type="InterPro" id="IPR018389">
    <property type="entry name" value="DctP_fam"/>
</dbReference>
<sequence length="326" mass="35646">MISIASLAAASVLAACGGGGGGQDETHTLRFNHVLAESEPFHQGFLDWASAVEERTDGGLTIEVYPSAQLGVEEDIIEQIQGGANIGQNTDAARLGQYVEELAVVNGPYFVDTLEEVESLSESETLQGHLDALEEQGLKVISFNWVQTHRHFFTNQEVNTPEDLAGLRIRTPGAPIWQESVRALGAEPVAMDFGEVYSGLQQGALDGAELVYANIPGGNLFEVVDHATETNHILLINFEVVSAEWFNSLPEEYQRALVEEADRAGMETSQAMEDQIPEIKEQLEAEGMTINESPDIEAFREAGNAAYEELGLTEVRDQIWQEIGRE</sequence>
<evidence type="ECO:0000313" key="3">
    <source>
        <dbReference type="Proteomes" id="UP001596455"/>
    </source>
</evidence>
<dbReference type="PIRSF" id="PIRSF006470">
    <property type="entry name" value="DctB"/>
    <property type="match status" value="1"/>
</dbReference>
<proteinExistence type="predicted"/>
<name>A0ABW2Q9Q0_9MICO</name>
<dbReference type="PANTHER" id="PTHR33376">
    <property type="match status" value="1"/>
</dbReference>
<dbReference type="InterPro" id="IPR038404">
    <property type="entry name" value="TRAP_DctP_sf"/>
</dbReference>
<dbReference type="Gene3D" id="3.40.190.170">
    <property type="entry name" value="Bacterial extracellular solute-binding protein, family 7"/>
    <property type="match status" value="1"/>
</dbReference>
<gene>
    <name evidence="2" type="ORF">ACFQQL_03370</name>
</gene>
<comment type="caution">
    <text evidence="2">The sequence shown here is derived from an EMBL/GenBank/DDBJ whole genome shotgun (WGS) entry which is preliminary data.</text>
</comment>
<evidence type="ECO:0000313" key="2">
    <source>
        <dbReference type="EMBL" id="MFC7404138.1"/>
    </source>
</evidence>
<dbReference type="Proteomes" id="UP001596455">
    <property type="component" value="Unassembled WGS sequence"/>
</dbReference>
<dbReference type="PANTHER" id="PTHR33376:SF3">
    <property type="entry name" value="C4-DICARBOXYLATE-BINDING PROTEIN"/>
    <property type="match status" value="1"/>
</dbReference>
<reference evidence="3" key="1">
    <citation type="journal article" date="2019" name="Int. J. Syst. Evol. Microbiol.">
        <title>The Global Catalogue of Microorganisms (GCM) 10K type strain sequencing project: providing services to taxonomists for standard genome sequencing and annotation.</title>
        <authorList>
            <consortium name="The Broad Institute Genomics Platform"/>
            <consortium name="The Broad Institute Genome Sequencing Center for Infectious Disease"/>
            <person name="Wu L."/>
            <person name="Ma J."/>
        </authorList>
    </citation>
    <scope>NUCLEOTIDE SEQUENCE [LARGE SCALE GENOMIC DNA]</scope>
    <source>
        <strain evidence="3">JCM 1490</strain>
    </source>
</reference>
<dbReference type="EMBL" id="JBHTCQ010000001">
    <property type="protein sequence ID" value="MFC7404138.1"/>
    <property type="molecule type" value="Genomic_DNA"/>
</dbReference>
<keyword evidence="1" id="KW-0732">Signal</keyword>
<dbReference type="CDD" id="cd13669">
    <property type="entry name" value="PBP2_TRAP_TM0322_like"/>
    <property type="match status" value="1"/>
</dbReference>
<dbReference type="RefSeq" id="WP_382391250.1">
    <property type="nucleotide sequence ID" value="NZ_JBHTCQ010000001.1"/>
</dbReference>
<keyword evidence="3" id="KW-1185">Reference proteome</keyword>
<dbReference type="NCBIfam" id="NF037995">
    <property type="entry name" value="TRAP_S1"/>
    <property type="match status" value="1"/>
</dbReference>
<organism evidence="2 3">
    <name type="scientific">Georgenia alba</name>
    <dbReference type="NCBI Taxonomy" id="2233858"/>
    <lineage>
        <taxon>Bacteria</taxon>
        <taxon>Bacillati</taxon>
        <taxon>Actinomycetota</taxon>
        <taxon>Actinomycetes</taxon>
        <taxon>Micrococcales</taxon>
        <taxon>Bogoriellaceae</taxon>
        <taxon>Georgenia</taxon>
    </lineage>
</organism>
<accession>A0ABW2Q9Q0</accession>